<dbReference type="AlphaFoldDB" id="A0A8J2JUM7"/>
<evidence type="ECO:0000313" key="3">
    <source>
        <dbReference type="Proteomes" id="UP000708208"/>
    </source>
</evidence>
<dbReference type="EMBL" id="CAJVCH010086107">
    <property type="protein sequence ID" value="CAG7722099.1"/>
    <property type="molecule type" value="Genomic_DNA"/>
</dbReference>
<reference evidence="2" key="1">
    <citation type="submission" date="2021-06" db="EMBL/GenBank/DDBJ databases">
        <authorList>
            <person name="Hodson N. C."/>
            <person name="Mongue J. A."/>
            <person name="Jaron S. K."/>
        </authorList>
    </citation>
    <scope>NUCLEOTIDE SEQUENCE</scope>
</reference>
<keyword evidence="1" id="KW-0732">Signal</keyword>
<name>A0A8J2JUM7_9HEXA</name>
<dbReference type="Proteomes" id="UP000708208">
    <property type="component" value="Unassembled WGS sequence"/>
</dbReference>
<comment type="caution">
    <text evidence="2">The sequence shown here is derived from an EMBL/GenBank/DDBJ whole genome shotgun (WGS) entry which is preliminary data.</text>
</comment>
<accession>A0A8J2JUM7</accession>
<evidence type="ECO:0000313" key="2">
    <source>
        <dbReference type="EMBL" id="CAG7722099.1"/>
    </source>
</evidence>
<gene>
    <name evidence="2" type="ORF">AFUS01_LOCUS11269</name>
</gene>
<protein>
    <submittedName>
        <fullName evidence="2">Uncharacterized protein</fullName>
    </submittedName>
</protein>
<proteinExistence type="predicted"/>
<organism evidence="2 3">
    <name type="scientific">Allacma fusca</name>
    <dbReference type="NCBI Taxonomy" id="39272"/>
    <lineage>
        <taxon>Eukaryota</taxon>
        <taxon>Metazoa</taxon>
        <taxon>Ecdysozoa</taxon>
        <taxon>Arthropoda</taxon>
        <taxon>Hexapoda</taxon>
        <taxon>Collembola</taxon>
        <taxon>Symphypleona</taxon>
        <taxon>Sminthuridae</taxon>
        <taxon>Allacma</taxon>
    </lineage>
</organism>
<feature type="chain" id="PRO_5035272250" evidence="1">
    <location>
        <begin position="17"/>
        <end position="81"/>
    </location>
</feature>
<sequence length="81" mass="9063">MMKLVLLLALCAMTYAGYGGGYGGGWGWRPYYGWASVHSYQTPYSYNYGLQEHGNGYSKWISQAADTHHSTPVYGHGHGYY</sequence>
<keyword evidence="3" id="KW-1185">Reference proteome</keyword>
<evidence type="ECO:0000256" key="1">
    <source>
        <dbReference type="SAM" id="SignalP"/>
    </source>
</evidence>
<feature type="signal peptide" evidence="1">
    <location>
        <begin position="1"/>
        <end position="16"/>
    </location>
</feature>